<proteinExistence type="predicted"/>
<dbReference type="OrthoDB" id="3264182at2759"/>
<name>A0A0C3EMN9_PILCF</name>
<evidence type="ECO:0000259" key="1">
    <source>
        <dbReference type="Pfam" id="PF13592"/>
    </source>
</evidence>
<keyword evidence="3" id="KW-1185">Reference proteome</keyword>
<gene>
    <name evidence="2" type="ORF">PILCRDRAFT_717017</name>
</gene>
<dbReference type="InParanoid" id="A0A0C3EMN9"/>
<dbReference type="STRING" id="765440.A0A0C3EMN9"/>
<feature type="domain" description="Winged helix-turn helix" evidence="1">
    <location>
        <begin position="93"/>
        <end position="143"/>
    </location>
</feature>
<dbReference type="Pfam" id="PF13592">
    <property type="entry name" value="HTH_33"/>
    <property type="match status" value="1"/>
</dbReference>
<accession>A0A0C3EMN9</accession>
<organism evidence="2 3">
    <name type="scientific">Piloderma croceum (strain F 1598)</name>
    <dbReference type="NCBI Taxonomy" id="765440"/>
    <lineage>
        <taxon>Eukaryota</taxon>
        <taxon>Fungi</taxon>
        <taxon>Dikarya</taxon>
        <taxon>Basidiomycota</taxon>
        <taxon>Agaricomycotina</taxon>
        <taxon>Agaricomycetes</taxon>
        <taxon>Agaricomycetidae</taxon>
        <taxon>Atheliales</taxon>
        <taxon>Atheliaceae</taxon>
        <taxon>Piloderma</taxon>
    </lineage>
</organism>
<dbReference type="SUPFAM" id="SSF46689">
    <property type="entry name" value="Homeodomain-like"/>
    <property type="match status" value="1"/>
</dbReference>
<protein>
    <recommendedName>
        <fullName evidence="1">Winged helix-turn helix domain-containing protein</fullName>
    </recommendedName>
</protein>
<reference evidence="2 3" key="1">
    <citation type="submission" date="2014-04" db="EMBL/GenBank/DDBJ databases">
        <authorList>
            <consortium name="DOE Joint Genome Institute"/>
            <person name="Kuo A."/>
            <person name="Tarkka M."/>
            <person name="Buscot F."/>
            <person name="Kohler A."/>
            <person name="Nagy L.G."/>
            <person name="Floudas D."/>
            <person name="Copeland A."/>
            <person name="Barry K.W."/>
            <person name="Cichocki N."/>
            <person name="Veneault-Fourrey C."/>
            <person name="LaButti K."/>
            <person name="Lindquist E.A."/>
            <person name="Lipzen A."/>
            <person name="Lundell T."/>
            <person name="Morin E."/>
            <person name="Murat C."/>
            <person name="Sun H."/>
            <person name="Tunlid A."/>
            <person name="Henrissat B."/>
            <person name="Grigoriev I.V."/>
            <person name="Hibbett D.S."/>
            <person name="Martin F."/>
            <person name="Nordberg H.P."/>
            <person name="Cantor M.N."/>
            <person name="Hua S.X."/>
        </authorList>
    </citation>
    <scope>NUCLEOTIDE SEQUENCE [LARGE SCALE GENOMIC DNA]</scope>
    <source>
        <strain evidence="2 3">F 1598</strain>
    </source>
</reference>
<dbReference type="PANTHER" id="PTHR48472">
    <property type="entry name" value="TC1-LIKE TRANSPOSASE DDE DOMAIN-CONTAINING PROTEIN"/>
    <property type="match status" value="1"/>
</dbReference>
<dbReference type="PANTHER" id="PTHR48472:SF1">
    <property type="entry name" value="TC1-LIKE TRANSPOSASE DDE DOMAIN-CONTAINING PROTEIN"/>
    <property type="match status" value="1"/>
</dbReference>
<evidence type="ECO:0000313" key="3">
    <source>
        <dbReference type="Proteomes" id="UP000054166"/>
    </source>
</evidence>
<dbReference type="InterPro" id="IPR009057">
    <property type="entry name" value="Homeodomain-like_sf"/>
</dbReference>
<dbReference type="EMBL" id="KN833071">
    <property type="protein sequence ID" value="KIM73865.1"/>
    <property type="molecule type" value="Genomic_DNA"/>
</dbReference>
<sequence>MPRKAPLRPLRRHYSRDLKKRIIYQTQILGKSSTQIAIDLDMDLRVVQRVKQTWNEIGNVCRDRKYKGRSPVMSSTEIDFMLSLLEHTPDLYLDEIQEQLADVHELEVSLATISRTLKRLGLNSKKLSKAAAERCEEARQQFRMEIGAESPERIVTADESAVNILTTYRTNGWSYKGIWARKTCQFRRGTRLADIMVMNS</sequence>
<reference evidence="3" key="2">
    <citation type="submission" date="2015-01" db="EMBL/GenBank/DDBJ databases">
        <title>Evolutionary Origins and Diversification of the Mycorrhizal Mutualists.</title>
        <authorList>
            <consortium name="DOE Joint Genome Institute"/>
            <consortium name="Mycorrhizal Genomics Consortium"/>
            <person name="Kohler A."/>
            <person name="Kuo A."/>
            <person name="Nagy L.G."/>
            <person name="Floudas D."/>
            <person name="Copeland A."/>
            <person name="Barry K.W."/>
            <person name="Cichocki N."/>
            <person name="Veneault-Fourrey C."/>
            <person name="LaButti K."/>
            <person name="Lindquist E.A."/>
            <person name="Lipzen A."/>
            <person name="Lundell T."/>
            <person name="Morin E."/>
            <person name="Murat C."/>
            <person name="Riley R."/>
            <person name="Ohm R."/>
            <person name="Sun H."/>
            <person name="Tunlid A."/>
            <person name="Henrissat B."/>
            <person name="Grigoriev I.V."/>
            <person name="Hibbett D.S."/>
            <person name="Martin F."/>
        </authorList>
    </citation>
    <scope>NUCLEOTIDE SEQUENCE [LARGE SCALE GENOMIC DNA]</scope>
    <source>
        <strain evidence="3">F 1598</strain>
    </source>
</reference>
<dbReference type="InterPro" id="IPR025959">
    <property type="entry name" value="Winged_HTH_dom"/>
</dbReference>
<evidence type="ECO:0000313" key="2">
    <source>
        <dbReference type="EMBL" id="KIM73865.1"/>
    </source>
</evidence>
<dbReference type="HOGENOM" id="CLU_056788_8_0_1"/>
<dbReference type="AlphaFoldDB" id="A0A0C3EMN9"/>
<dbReference type="Proteomes" id="UP000054166">
    <property type="component" value="Unassembled WGS sequence"/>
</dbReference>